<comment type="caution">
    <text evidence="14">The sequence shown here is derived from an EMBL/GenBank/DDBJ whole genome shotgun (WGS) entry which is preliminary data.</text>
</comment>
<reference evidence="14" key="1">
    <citation type="submission" date="2021-03" db="EMBL/GenBank/DDBJ databases">
        <title>Bacillus suaedae sp. nov., isolated from Suaeda aralocaspica.</title>
        <authorList>
            <person name="Lei R.F.R."/>
        </authorList>
    </citation>
    <scope>NUCLEOTIDE SEQUENCE</scope>
    <source>
        <strain evidence="14">YZJH907-2</strain>
    </source>
</reference>
<comment type="pathway">
    <text evidence="8">Amino-sugar metabolism; N-acetylneuraminate degradation; D-fructose 6-phosphate from N-acetylneuraminate: step 4/5.</text>
</comment>
<dbReference type="EMBL" id="JAGKSQ010000001">
    <property type="protein sequence ID" value="MBP3950104.1"/>
    <property type="molecule type" value="Genomic_DNA"/>
</dbReference>
<dbReference type="Pfam" id="PF01979">
    <property type="entry name" value="Amidohydro_1"/>
    <property type="match status" value="1"/>
</dbReference>
<dbReference type="PANTHER" id="PTHR11113">
    <property type="entry name" value="N-ACETYLGLUCOSAMINE-6-PHOSPHATE DEACETYLASE"/>
    <property type="match status" value="1"/>
</dbReference>
<feature type="binding site" evidence="12">
    <location>
        <position position="205"/>
    </location>
    <ligand>
        <name>Zn(2+)</name>
        <dbReference type="ChEBI" id="CHEBI:29105"/>
    </ligand>
</feature>
<evidence type="ECO:0000256" key="7">
    <source>
        <dbReference type="ARBA" id="ARBA00047647"/>
    </source>
</evidence>
<evidence type="ECO:0000313" key="14">
    <source>
        <dbReference type="EMBL" id="MBP3950104.1"/>
    </source>
</evidence>
<dbReference type="InterPro" id="IPR003764">
    <property type="entry name" value="GlcNAc_6-P_deAcase"/>
</dbReference>
<evidence type="ECO:0000256" key="5">
    <source>
        <dbReference type="ARBA" id="ARBA00022801"/>
    </source>
</evidence>
<evidence type="ECO:0000256" key="8">
    <source>
        <dbReference type="ARBA" id="ARBA00060590"/>
    </source>
</evidence>
<dbReference type="InterPro" id="IPR032466">
    <property type="entry name" value="Metal_Hydrolase"/>
</dbReference>
<feature type="binding site" evidence="12">
    <location>
        <position position="139"/>
    </location>
    <ligand>
        <name>Zn(2+)</name>
        <dbReference type="ChEBI" id="CHEBI:29105"/>
    </ligand>
</feature>
<dbReference type="GO" id="GO:0046872">
    <property type="term" value="F:metal ion binding"/>
    <property type="evidence" value="ECO:0007669"/>
    <property type="project" value="UniProtKB-KW"/>
</dbReference>
<dbReference type="NCBIfam" id="TIGR00221">
    <property type="entry name" value="nagA"/>
    <property type="match status" value="1"/>
</dbReference>
<comment type="catalytic activity">
    <reaction evidence="7">
        <text>N-acetyl-D-glucosamine 6-phosphate + H2O = D-glucosamine 6-phosphate + acetate</text>
        <dbReference type="Rhea" id="RHEA:22936"/>
        <dbReference type="ChEBI" id="CHEBI:15377"/>
        <dbReference type="ChEBI" id="CHEBI:30089"/>
        <dbReference type="ChEBI" id="CHEBI:57513"/>
        <dbReference type="ChEBI" id="CHEBI:58725"/>
        <dbReference type="EC" id="3.5.1.25"/>
    </reaction>
</comment>
<dbReference type="CDD" id="cd00854">
    <property type="entry name" value="NagA"/>
    <property type="match status" value="1"/>
</dbReference>
<dbReference type="SUPFAM" id="SSF51338">
    <property type="entry name" value="Composite domain of metallo-dependent hydrolases"/>
    <property type="match status" value="1"/>
</dbReference>
<feature type="binding site" evidence="11">
    <location>
        <begin position="229"/>
        <end position="230"/>
    </location>
    <ligand>
        <name>substrate</name>
    </ligand>
</feature>
<comment type="cofactor">
    <cofactor evidence="12">
        <name>a divalent metal cation</name>
        <dbReference type="ChEBI" id="CHEBI:60240"/>
    </cofactor>
    <text evidence="12">Binds 1 divalent metal cation per subunit.</text>
</comment>
<dbReference type="PIRSF" id="PIRSF038994">
    <property type="entry name" value="NagA"/>
    <property type="match status" value="1"/>
</dbReference>
<keyword evidence="4 12" id="KW-0479">Metal-binding</keyword>
<evidence type="ECO:0000256" key="6">
    <source>
        <dbReference type="ARBA" id="ARBA00023277"/>
    </source>
</evidence>
<dbReference type="Proteomes" id="UP000678228">
    <property type="component" value="Unassembled WGS sequence"/>
</dbReference>
<evidence type="ECO:0000256" key="1">
    <source>
        <dbReference type="ARBA" id="ARBA00010716"/>
    </source>
</evidence>
<evidence type="ECO:0000256" key="9">
    <source>
        <dbReference type="PIRNR" id="PIRNR038994"/>
    </source>
</evidence>
<evidence type="ECO:0000256" key="3">
    <source>
        <dbReference type="ARBA" id="ARBA00018029"/>
    </source>
</evidence>
<feature type="binding site" evidence="11">
    <location>
        <position position="150"/>
    </location>
    <ligand>
        <name>substrate</name>
    </ligand>
</feature>
<keyword evidence="15" id="KW-1185">Reference proteome</keyword>
<dbReference type="FunFam" id="3.20.20.140:FF:000004">
    <property type="entry name" value="N-acetylglucosamine-6-phosphate deacetylase"/>
    <property type="match status" value="1"/>
</dbReference>
<dbReference type="AlphaFoldDB" id="A0A940WP86"/>
<evidence type="ECO:0000313" key="15">
    <source>
        <dbReference type="Proteomes" id="UP000678228"/>
    </source>
</evidence>
<evidence type="ECO:0000256" key="10">
    <source>
        <dbReference type="PIRSR" id="PIRSR038994-1"/>
    </source>
</evidence>
<feature type="domain" description="Amidohydrolase-related" evidence="13">
    <location>
        <begin position="59"/>
        <end position="389"/>
    </location>
</feature>
<feature type="binding site" evidence="11">
    <location>
        <position position="237"/>
    </location>
    <ligand>
        <name>substrate</name>
    </ligand>
</feature>
<protein>
    <recommendedName>
        <fullName evidence="3">N-acetylglucosamine-6-phosphate deacetylase</fullName>
        <ecNumber evidence="2">3.5.1.25</ecNumber>
    </recommendedName>
</protein>
<gene>
    <name evidence="14" type="primary">nagA</name>
    <name evidence="14" type="ORF">J7W16_03090</name>
</gene>
<name>A0A940WP86_9BACI</name>
<sequence>MSIVKKTYLINIEIYLEIEVIEQGYVSILNEKIHSFGKMAGIQLEPTAVVIDFKNEAKLIPGLIDVHIHGAAGADVMDGTKESLLTLASYLPSEGTTSFLATTMTHTEEAIEQSLGTIAEYMNIQKPEDGAEMLGVHLEGPFISESHAGAQPAIAIMAPEVPLFKRWQTISGNQIKLVTLAPEKAGATELIRYLKDTDVVASVGHSNARYEEVVAEVENGLSHVTHLYNAMSGFHHREPGVVGAAFLHPNLMVEVIADGIHVHPQAIDMAYQQKGKDGIILITDSIRAKSLEDGVYLLGGQDVYVHGKKATLKDGTLAGSTLRMRDAIANFMEFTGCSLQESVQMASLNPAKQLGLDHLKGSIAEGKDADLVVLDNRNEVRMTICRGMVVFQRDKDGEIY</sequence>
<evidence type="ECO:0000256" key="4">
    <source>
        <dbReference type="ARBA" id="ARBA00022723"/>
    </source>
</evidence>
<dbReference type="Gene3D" id="2.30.40.10">
    <property type="entry name" value="Urease, subunit C, domain 1"/>
    <property type="match status" value="1"/>
</dbReference>
<feature type="binding site" evidence="11">
    <location>
        <position position="261"/>
    </location>
    <ligand>
        <name>substrate</name>
    </ligand>
</feature>
<comment type="similarity">
    <text evidence="1 9">Belongs to the metallo-dependent hydrolases superfamily. NagA family.</text>
</comment>
<keyword evidence="6 9" id="KW-0119">Carbohydrate metabolism</keyword>
<organism evidence="14 15">
    <name type="scientific">Halalkalibacter suaedae</name>
    <dbReference type="NCBI Taxonomy" id="2822140"/>
    <lineage>
        <taxon>Bacteria</taxon>
        <taxon>Bacillati</taxon>
        <taxon>Bacillota</taxon>
        <taxon>Bacilli</taxon>
        <taxon>Bacillales</taxon>
        <taxon>Bacillaceae</taxon>
        <taxon>Halalkalibacter</taxon>
    </lineage>
</organism>
<evidence type="ECO:0000256" key="11">
    <source>
        <dbReference type="PIRSR" id="PIRSR038994-2"/>
    </source>
</evidence>
<feature type="active site" description="Proton donor/acceptor" evidence="10">
    <location>
        <position position="284"/>
    </location>
</feature>
<feature type="binding site" evidence="12">
    <location>
        <position position="226"/>
    </location>
    <ligand>
        <name>Zn(2+)</name>
        <dbReference type="ChEBI" id="CHEBI:29105"/>
    </ligand>
</feature>
<dbReference type="SUPFAM" id="SSF51556">
    <property type="entry name" value="Metallo-dependent hydrolases"/>
    <property type="match status" value="1"/>
</dbReference>
<dbReference type="GO" id="GO:0008448">
    <property type="term" value="F:N-acetylglucosamine-6-phosphate deacetylase activity"/>
    <property type="evidence" value="ECO:0007669"/>
    <property type="project" value="UniProtKB-EC"/>
</dbReference>
<feature type="binding site" evidence="11">
    <location>
        <begin position="317"/>
        <end position="319"/>
    </location>
    <ligand>
        <name>substrate</name>
    </ligand>
</feature>
<dbReference type="Gene3D" id="3.20.20.140">
    <property type="entry name" value="Metal-dependent hydrolases"/>
    <property type="match status" value="1"/>
</dbReference>
<accession>A0A940WP86</accession>
<dbReference type="EC" id="3.5.1.25" evidence="2"/>
<evidence type="ECO:0000259" key="13">
    <source>
        <dbReference type="Pfam" id="PF01979"/>
    </source>
</evidence>
<dbReference type="InterPro" id="IPR011059">
    <property type="entry name" value="Metal-dep_hydrolase_composite"/>
</dbReference>
<dbReference type="GO" id="GO:0006046">
    <property type="term" value="P:N-acetylglucosamine catabolic process"/>
    <property type="evidence" value="ECO:0007669"/>
    <property type="project" value="TreeGrafter"/>
</dbReference>
<proteinExistence type="inferred from homology"/>
<keyword evidence="5 9" id="KW-0378">Hydrolase</keyword>
<evidence type="ECO:0000256" key="12">
    <source>
        <dbReference type="PIRSR" id="PIRSR038994-3"/>
    </source>
</evidence>
<evidence type="ECO:0000256" key="2">
    <source>
        <dbReference type="ARBA" id="ARBA00011899"/>
    </source>
</evidence>
<dbReference type="PANTHER" id="PTHR11113:SF14">
    <property type="entry name" value="N-ACETYLGLUCOSAMINE-6-PHOSPHATE DEACETYLASE"/>
    <property type="match status" value="1"/>
</dbReference>
<dbReference type="InterPro" id="IPR006680">
    <property type="entry name" value="Amidohydro-rel"/>
</dbReference>